<dbReference type="RefSeq" id="WP_221765359.1">
    <property type="nucleotide sequence ID" value="NZ_AP024110.1"/>
</dbReference>
<evidence type="ECO:0000313" key="2">
    <source>
        <dbReference type="Proteomes" id="UP000826722"/>
    </source>
</evidence>
<dbReference type="EMBL" id="AP024110">
    <property type="protein sequence ID" value="BCM24872.1"/>
    <property type="molecule type" value="Genomic_DNA"/>
</dbReference>
<sequence length="153" mass="17943">MTKQELEICINRALDKLFELDAYLLDIDSSERSMSHRLAIHLMSELPDYDVDCEYNRDGFDVKRLQLPERMAIVDDDIEAVTVFPDIIIHQRGTKDRNLLVIEMKKGSSTIDSSYDIRKLKAFLSELNYMYALHLRIGKCRNNEMARELVWVE</sequence>
<dbReference type="Proteomes" id="UP000826722">
    <property type="component" value="Chromosome"/>
</dbReference>
<name>A0A8D5FZA3_9PROT</name>
<proteinExistence type="predicted"/>
<keyword evidence="2" id="KW-1185">Reference proteome</keyword>
<reference evidence="1" key="1">
    <citation type="journal article" date="2021" name="Arch. Microbiol.">
        <title>Methyloradius palustris gen. nov., sp. nov., a methanol-oxidizing bacterium isolated from snow.</title>
        <authorList>
            <person name="Miyadera T."/>
            <person name="Kojima H."/>
            <person name="Fukui M."/>
        </authorList>
    </citation>
    <scope>NUCLEOTIDE SEQUENCE</scope>
    <source>
        <strain evidence="1">Zm11</strain>
    </source>
</reference>
<organism evidence="1 2">
    <name type="scientific">Methyloradius palustris</name>
    <dbReference type="NCBI Taxonomy" id="2778876"/>
    <lineage>
        <taxon>Bacteria</taxon>
        <taxon>Pseudomonadati</taxon>
        <taxon>Pseudomonadota</taxon>
        <taxon>Betaproteobacteria</taxon>
        <taxon>Nitrosomonadales</taxon>
        <taxon>Methylophilaceae</taxon>
        <taxon>Methyloradius</taxon>
    </lineage>
</organism>
<gene>
    <name evidence="1" type="ORF">ZMTM_11310</name>
</gene>
<evidence type="ECO:0000313" key="1">
    <source>
        <dbReference type="EMBL" id="BCM24872.1"/>
    </source>
</evidence>
<dbReference type="KEGG" id="mpau:ZMTM_11310"/>
<dbReference type="AlphaFoldDB" id="A0A8D5FZA3"/>
<protein>
    <submittedName>
        <fullName evidence="1">Uncharacterized protein</fullName>
    </submittedName>
</protein>
<accession>A0A8D5FZA3</accession>